<dbReference type="Proteomes" id="UP000036261">
    <property type="component" value="Unassembled WGS sequence"/>
</dbReference>
<dbReference type="EMBL" id="LFND01000005">
    <property type="protein sequence ID" value="KMQ61364.1"/>
    <property type="molecule type" value="Genomic_DNA"/>
</dbReference>
<evidence type="ECO:0000313" key="2">
    <source>
        <dbReference type="EMBL" id="KMQ61364.1"/>
    </source>
</evidence>
<comment type="caution">
    <text evidence="2">The sequence shown here is derived from an EMBL/GenBank/DDBJ whole genome shotgun (WGS) entry which is preliminary data.</text>
</comment>
<keyword evidence="3" id="KW-1185">Reference proteome</keyword>
<evidence type="ECO:0000313" key="3">
    <source>
        <dbReference type="Proteomes" id="UP000036261"/>
    </source>
</evidence>
<keyword evidence="1" id="KW-0812">Transmembrane</keyword>
<accession>A0A0J7I607</accession>
<keyword evidence="1" id="KW-0472">Membrane</keyword>
<dbReference type="AlphaFoldDB" id="A0A0J7I607"/>
<organism evidence="2 3">
    <name type="scientific">Chryseobacterium angstadtii</name>
    <dbReference type="NCBI Taxonomy" id="558151"/>
    <lineage>
        <taxon>Bacteria</taxon>
        <taxon>Pseudomonadati</taxon>
        <taxon>Bacteroidota</taxon>
        <taxon>Flavobacteriia</taxon>
        <taxon>Flavobacteriales</taxon>
        <taxon>Weeksellaceae</taxon>
        <taxon>Chryseobacterium group</taxon>
        <taxon>Chryseobacterium</taxon>
    </lineage>
</organism>
<dbReference type="STRING" id="558151.ACM46_15140"/>
<gene>
    <name evidence="2" type="ORF">ACM46_15140</name>
</gene>
<keyword evidence="1" id="KW-1133">Transmembrane helix</keyword>
<protein>
    <submittedName>
        <fullName evidence="2">Uncharacterized protein</fullName>
    </submittedName>
</protein>
<proteinExistence type="predicted"/>
<feature type="transmembrane region" description="Helical" evidence="1">
    <location>
        <begin position="36"/>
        <end position="54"/>
    </location>
</feature>
<sequence>MVLIGSISIIAMPLLLPLLPLGYLKDFGTIGDAFGGISNPLSQIVGFVLLYLALKAQINANNILQQNILKENMKEMRQRELEQLHELYVIFERNIREFTYINRFEVEVQLQVLNGKRAIYCFVNDIEKRNIDLHNTEGLLQEDGVREIVSILKTAQLIFVKIGNMDVENDDKNFYINIMKHELVFSIFPYTDLDESAELKLPQCPYCHEYHGNYPPLIFDKL</sequence>
<feature type="transmembrane region" description="Helical" evidence="1">
    <location>
        <begin position="6"/>
        <end position="24"/>
    </location>
</feature>
<name>A0A0J7I607_9FLAO</name>
<dbReference type="OrthoDB" id="6678638at2"/>
<dbReference type="PATRIC" id="fig|558151.6.peg.3199"/>
<reference evidence="2 3" key="1">
    <citation type="journal article" date="2013" name="Int. J. Syst. Evol. Microbiol.">
        <title>Chryseobacterium angstadtii sp. nov., isolated from a newt tank.</title>
        <authorList>
            <person name="Kirk K.E."/>
            <person name="Hoffman J.A."/>
            <person name="Smith K.A."/>
            <person name="Strahan B.L."/>
            <person name="Failor K.C."/>
            <person name="Krebs J.E."/>
            <person name="Gale A.N."/>
            <person name="Do T.D."/>
            <person name="Sontag T.C."/>
            <person name="Batties A.M."/>
            <person name="Mistiszyn K."/>
            <person name="Newman J.D."/>
        </authorList>
    </citation>
    <scope>NUCLEOTIDE SEQUENCE [LARGE SCALE GENOMIC DNA]</scope>
    <source>
        <strain evidence="2 3">KM</strain>
    </source>
</reference>
<evidence type="ECO:0000256" key="1">
    <source>
        <dbReference type="SAM" id="Phobius"/>
    </source>
</evidence>